<proteinExistence type="predicted"/>
<dbReference type="Proteomes" id="UP000386466">
    <property type="component" value="Unassembled WGS sequence"/>
</dbReference>
<feature type="domain" description="PPIase cyclophilin-type" evidence="2">
    <location>
        <begin position="1"/>
        <end position="65"/>
    </location>
</feature>
<dbReference type="InterPro" id="IPR044666">
    <property type="entry name" value="Cyclophilin_A-like"/>
</dbReference>
<organism evidence="3 4">
    <name type="scientific">Lynx pardinus</name>
    <name type="common">Iberian lynx</name>
    <name type="synonym">Felis pardina</name>
    <dbReference type="NCBI Taxonomy" id="191816"/>
    <lineage>
        <taxon>Eukaryota</taxon>
        <taxon>Metazoa</taxon>
        <taxon>Chordata</taxon>
        <taxon>Craniata</taxon>
        <taxon>Vertebrata</taxon>
        <taxon>Euteleostomi</taxon>
        <taxon>Mammalia</taxon>
        <taxon>Eutheria</taxon>
        <taxon>Laurasiatheria</taxon>
        <taxon>Carnivora</taxon>
        <taxon>Feliformia</taxon>
        <taxon>Felidae</taxon>
        <taxon>Felinae</taxon>
        <taxon>Lynx</taxon>
    </lineage>
</organism>
<dbReference type="InterPro" id="IPR029000">
    <property type="entry name" value="Cyclophilin-like_dom_sf"/>
</dbReference>
<evidence type="ECO:0000259" key="2">
    <source>
        <dbReference type="PROSITE" id="PS50072"/>
    </source>
</evidence>
<sequence>MANNLSNTNGSQFFTYAKKLHLDMKYTVFGKVIDILETLDELEKLPVNEKTYQPLKDVLIKDISIHTNPFVQ</sequence>
<comment type="catalytic activity">
    <reaction evidence="1">
        <text>[protein]-peptidylproline (omega=180) = [protein]-peptidylproline (omega=0)</text>
        <dbReference type="Rhea" id="RHEA:16237"/>
        <dbReference type="Rhea" id="RHEA-COMP:10747"/>
        <dbReference type="Rhea" id="RHEA-COMP:10748"/>
        <dbReference type="ChEBI" id="CHEBI:83833"/>
        <dbReference type="ChEBI" id="CHEBI:83834"/>
        <dbReference type="EC" id="5.2.1.8"/>
    </reaction>
</comment>
<keyword evidence="4" id="KW-1185">Reference proteome</keyword>
<name>A0A485NJE3_LYNPA</name>
<evidence type="ECO:0000313" key="3">
    <source>
        <dbReference type="EMBL" id="VFV32359.1"/>
    </source>
</evidence>
<dbReference type="PROSITE" id="PS50072">
    <property type="entry name" value="CSA_PPIASE_2"/>
    <property type="match status" value="1"/>
</dbReference>
<dbReference type="PANTHER" id="PTHR45625">
    <property type="entry name" value="PEPTIDYL-PROLYL CIS-TRANS ISOMERASE-RELATED"/>
    <property type="match status" value="1"/>
</dbReference>
<evidence type="ECO:0000256" key="1">
    <source>
        <dbReference type="ARBA" id="ARBA00000971"/>
    </source>
</evidence>
<reference evidence="3 4" key="1">
    <citation type="submission" date="2019-01" db="EMBL/GenBank/DDBJ databases">
        <authorList>
            <person name="Alioto T."/>
            <person name="Alioto T."/>
        </authorList>
    </citation>
    <scope>NUCLEOTIDE SEQUENCE [LARGE SCALE GENOMIC DNA]</scope>
</reference>
<dbReference type="GO" id="GO:0071013">
    <property type="term" value="C:catalytic step 2 spliceosome"/>
    <property type="evidence" value="ECO:0007669"/>
    <property type="project" value="TreeGrafter"/>
</dbReference>
<accession>A0A485NJE3</accession>
<dbReference type="InterPro" id="IPR002130">
    <property type="entry name" value="Cyclophilin-type_PPIase_dom"/>
</dbReference>
<evidence type="ECO:0000313" key="4">
    <source>
        <dbReference type="Proteomes" id="UP000386466"/>
    </source>
</evidence>
<gene>
    <name evidence="3" type="ORF">LYPA_23C009839</name>
</gene>
<dbReference type="GO" id="GO:0003755">
    <property type="term" value="F:peptidyl-prolyl cis-trans isomerase activity"/>
    <property type="evidence" value="ECO:0007669"/>
    <property type="project" value="UniProtKB-EC"/>
</dbReference>
<dbReference type="AlphaFoldDB" id="A0A485NJE3"/>
<dbReference type="PANTHER" id="PTHR45625:SF2">
    <property type="entry name" value="PEPTIDYL-PROLYL CIS-TRANS ISOMERASE-LIKE 3"/>
    <property type="match status" value="1"/>
</dbReference>
<keyword evidence="3" id="KW-0413">Isomerase</keyword>
<dbReference type="Pfam" id="PF00160">
    <property type="entry name" value="Pro_isomerase"/>
    <property type="match status" value="1"/>
</dbReference>
<protein>
    <submittedName>
        <fullName evidence="3">Peptidyl-prolyl cis-trans isomerase-like 3 isoform</fullName>
    </submittedName>
</protein>
<dbReference type="EMBL" id="CAAGRJ010016868">
    <property type="protein sequence ID" value="VFV32359.1"/>
    <property type="molecule type" value="Genomic_DNA"/>
</dbReference>
<dbReference type="Gene3D" id="2.40.100.10">
    <property type="entry name" value="Cyclophilin-like"/>
    <property type="match status" value="1"/>
</dbReference>
<dbReference type="SUPFAM" id="SSF50891">
    <property type="entry name" value="Cyclophilin-like"/>
    <property type="match status" value="1"/>
</dbReference>